<organism evidence="4">
    <name type="scientific">Acidithiobacillus ferrianus</name>
    <dbReference type="NCBI Taxonomy" id="2678518"/>
    <lineage>
        <taxon>Bacteria</taxon>
        <taxon>Pseudomonadati</taxon>
        <taxon>Pseudomonadota</taxon>
        <taxon>Acidithiobacillia</taxon>
        <taxon>Acidithiobacillales</taxon>
        <taxon>Acidithiobacillaceae</taxon>
        <taxon>Acidithiobacillus</taxon>
    </lineage>
</organism>
<protein>
    <recommendedName>
        <fullName evidence="5">Arginine N-succinyltransferase</fullName>
    </recommendedName>
</protein>
<accession>A0A845UB09</accession>
<evidence type="ECO:0000256" key="2">
    <source>
        <dbReference type="ARBA" id="ARBA00022679"/>
    </source>
</evidence>
<evidence type="ECO:0000256" key="3">
    <source>
        <dbReference type="ARBA" id="ARBA00023315"/>
    </source>
</evidence>
<keyword evidence="1" id="KW-0056">Arginine metabolism</keyword>
<dbReference type="Pfam" id="PF04958">
    <property type="entry name" value="AstA"/>
    <property type="match status" value="1"/>
</dbReference>
<dbReference type="Gene3D" id="2.40.40.20">
    <property type="match status" value="1"/>
</dbReference>
<dbReference type="InterPro" id="IPR007041">
    <property type="entry name" value="Arg_succinylTrfase_AstA/AruG"/>
</dbReference>
<evidence type="ECO:0000313" key="4">
    <source>
        <dbReference type="EMBL" id="NDU42957.1"/>
    </source>
</evidence>
<sequence>MYIRAINQSDVGALFTLARHAPPGLTSLPENADILAERIAQSVTSQTAETAENWQRLLLVLFDPISQEIAGVSGLEREEDTTSFHYEYRDAATLPDDQRSGAGAFLHLSSATISTSKLGSLYLKNAFRGNGYGQLLSTSRFLYIADAQRLIGPDIHAELRGISKSDGAGPFWQDIGHHFYQMDFATADKLRGSAPMRFAEASPAPHDVPLSLVGTAAQESIGQVHPDTRNALRILQREGFRKTPYVDIMDGGPIVSCAVRNILTVRKSITCLARHHDHPKGDLWLLSNHNHAHFRACMAPAEYDEFHLRIDDTTMAALDIIPGDIIRAVPK</sequence>
<dbReference type="RefSeq" id="WP_163098180.1">
    <property type="nucleotide sequence ID" value="NZ_CP127523.1"/>
</dbReference>
<comment type="caution">
    <text evidence="4">The sequence shown here is derived from an EMBL/GenBank/DDBJ whole genome shotgun (WGS) entry which is preliminary data.</text>
</comment>
<evidence type="ECO:0008006" key="5">
    <source>
        <dbReference type="Google" id="ProtNLM"/>
    </source>
</evidence>
<keyword evidence="3" id="KW-0012">Acyltransferase</keyword>
<keyword evidence="2" id="KW-0808">Transferase</keyword>
<dbReference type="GO" id="GO:0006527">
    <property type="term" value="P:L-arginine catabolic process"/>
    <property type="evidence" value="ECO:0007669"/>
    <property type="project" value="InterPro"/>
</dbReference>
<proteinExistence type="predicted"/>
<dbReference type="PANTHER" id="PTHR30420:SF1">
    <property type="entry name" value="ARGININE N-SUCCINYLTRANSFERASE"/>
    <property type="match status" value="1"/>
</dbReference>
<dbReference type="InterPro" id="IPR016181">
    <property type="entry name" value="Acyl_CoA_acyltransferase"/>
</dbReference>
<dbReference type="GO" id="GO:0008791">
    <property type="term" value="F:arginine N-succinyltransferase activity"/>
    <property type="evidence" value="ECO:0007669"/>
    <property type="project" value="InterPro"/>
</dbReference>
<evidence type="ECO:0000256" key="1">
    <source>
        <dbReference type="ARBA" id="ARBA00022503"/>
    </source>
</evidence>
<dbReference type="PANTHER" id="PTHR30420">
    <property type="entry name" value="N-SUCCINYLARGININE DIHYDROLASE"/>
    <property type="match status" value="1"/>
</dbReference>
<dbReference type="EMBL" id="WNJL01000035">
    <property type="protein sequence ID" value="NDU42957.1"/>
    <property type="molecule type" value="Genomic_DNA"/>
</dbReference>
<dbReference type="AlphaFoldDB" id="A0A845UB09"/>
<reference evidence="4" key="1">
    <citation type="submission" date="2019-11" db="EMBL/GenBank/DDBJ databases">
        <title>Acidithiobacillus ferrianus sp. nov.: a facultatively anaerobic and extremely acidophilic chemolithoautotroph.</title>
        <authorList>
            <person name="Norris P.R."/>
            <person name="Falagan C."/>
            <person name="Moya-Beltran A."/>
            <person name="Castro M."/>
            <person name="Quatrini R."/>
            <person name="Johnson D.B."/>
        </authorList>
    </citation>
    <scope>NUCLEOTIDE SEQUENCE [LARGE SCALE GENOMIC DNA]</scope>
    <source>
        <strain evidence="4">MG</strain>
    </source>
</reference>
<name>A0A845UB09_9PROT</name>
<gene>
    <name evidence="4" type="ORF">GL267_10015</name>
</gene>
<dbReference type="SUPFAM" id="SSF55729">
    <property type="entry name" value="Acyl-CoA N-acyltransferases (Nat)"/>
    <property type="match status" value="1"/>
</dbReference>